<dbReference type="OrthoDB" id="2122640at2759"/>
<feature type="compositionally biased region" description="Polar residues" evidence="1">
    <location>
        <begin position="112"/>
        <end position="127"/>
    </location>
</feature>
<protein>
    <submittedName>
        <fullName evidence="3">Uncharacterized protein</fullName>
    </submittedName>
</protein>
<feature type="compositionally biased region" description="Basic and acidic residues" evidence="1">
    <location>
        <begin position="92"/>
        <end position="110"/>
    </location>
</feature>
<keyword evidence="2" id="KW-0472">Membrane</keyword>
<dbReference type="Proteomes" id="UP000320333">
    <property type="component" value="Unassembled WGS sequence"/>
</dbReference>
<evidence type="ECO:0000256" key="1">
    <source>
        <dbReference type="SAM" id="MobiDB-lite"/>
    </source>
</evidence>
<proteinExistence type="predicted"/>
<name>A0A507F8L2_9FUNG</name>
<feature type="transmembrane region" description="Helical" evidence="2">
    <location>
        <begin position="177"/>
        <end position="198"/>
    </location>
</feature>
<sequence length="438" mass="48538">MSSRSRRDYDEDSDTHTASRRVQEASSNRSRNRRDDGRSRRNKDDYDSEDPPRAPAAAAKSQTRRTDRNDTSSNSRGGASPQEDVSLNRRPFPRDDARDVRMNRDDRDMYSTKGSRAQNYEMSSPNGYRNGYPEDTKWDPEAKNGTLHSDDYLLNEPDYGTHRKGCCCIPKSKKGKIICAVVVSVVVIFLAVVLYFFIPRYPEIRVNAINLKNFDTGAFTFSTPGDNGNLNEMTFSLSLVMDVSTYNPNLYSLTVDRIDLTAQMMANTTYLTNPLKVSPLSKSFAKLTSLVAEHGSPPKANEKPSGYNPSSTAAIGTGLVQGIKFPSKTWVNYTMVFNLNYTPDPYVGLLNDPTVQEIADACGITSRYHPPGRPMKIHYEAATTISLLKPLGYVPGVSNDIMIACPIQVDQIDRIVSAVDAGNDPMTALKSVLSAPPQ</sequence>
<comment type="caution">
    <text evidence="3">The sequence shown here is derived from an EMBL/GenBank/DDBJ whole genome shotgun (WGS) entry which is preliminary data.</text>
</comment>
<dbReference type="EMBL" id="QEAP01000239">
    <property type="protein sequence ID" value="TPX71957.1"/>
    <property type="molecule type" value="Genomic_DNA"/>
</dbReference>
<dbReference type="AlphaFoldDB" id="A0A507F8L2"/>
<feature type="compositionally biased region" description="Basic and acidic residues" evidence="1">
    <location>
        <begin position="33"/>
        <end position="45"/>
    </location>
</feature>
<feature type="compositionally biased region" description="Basic and acidic residues" evidence="1">
    <location>
        <begin position="132"/>
        <end position="142"/>
    </location>
</feature>
<evidence type="ECO:0000256" key="2">
    <source>
        <dbReference type="SAM" id="Phobius"/>
    </source>
</evidence>
<keyword evidence="2" id="KW-0812">Transmembrane</keyword>
<organism evidence="3 4">
    <name type="scientific">Chytriomyces confervae</name>
    <dbReference type="NCBI Taxonomy" id="246404"/>
    <lineage>
        <taxon>Eukaryota</taxon>
        <taxon>Fungi</taxon>
        <taxon>Fungi incertae sedis</taxon>
        <taxon>Chytridiomycota</taxon>
        <taxon>Chytridiomycota incertae sedis</taxon>
        <taxon>Chytridiomycetes</taxon>
        <taxon>Chytridiales</taxon>
        <taxon>Chytriomycetaceae</taxon>
        <taxon>Chytriomyces</taxon>
    </lineage>
</organism>
<reference evidence="3 4" key="1">
    <citation type="journal article" date="2019" name="Sci. Rep.">
        <title>Comparative genomics of chytrid fungi reveal insights into the obligate biotrophic and pathogenic lifestyle of Synchytrium endobioticum.</title>
        <authorList>
            <person name="van de Vossenberg B.T.L.H."/>
            <person name="Warris S."/>
            <person name="Nguyen H.D.T."/>
            <person name="van Gent-Pelzer M.P.E."/>
            <person name="Joly D.L."/>
            <person name="van de Geest H.C."/>
            <person name="Bonants P.J.M."/>
            <person name="Smith D.S."/>
            <person name="Levesque C.A."/>
            <person name="van der Lee T.A.J."/>
        </authorList>
    </citation>
    <scope>NUCLEOTIDE SEQUENCE [LARGE SCALE GENOMIC DNA]</scope>
    <source>
        <strain evidence="3 4">CBS 675.73</strain>
    </source>
</reference>
<dbReference type="STRING" id="246404.A0A507F8L2"/>
<keyword evidence="4" id="KW-1185">Reference proteome</keyword>
<gene>
    <name evidence="3" type="ORF">CcCBS67573_g06040</name>
</gene>
<feature type="region of interest" description="Disordered" evidence="1">
    <location>
        <begin position="1"/>
        <end position="143"/>
    </location>
</feature>
<accession>A0A507F8L2</accession>
<feature type="compositionally biased region" description="Basic and acidic residues" evidence="1">
    <location>
        <begin position="1"/>
        <end position="23"/>
    </location>
</feature>
<evidence type="ECO:0000313" key="3">
    <source>
        <dbReference type="EMBL" id="TPX71957.1"/>
    </source>
</evidence>
<keyword evidence="2" id="KW-1133">Transmembrane helix</keyword>
<evidence type="ECO:0000313" key="4">
    <source>
        <dbReference type="Proteomes" id="UP000320333"/>
    </source>
</evidence>